<keyword evidence="2" id="KW-1185">Reference proteome</keyword>
<sequence length="260" mass="30271">MEDSFNLDFKEIKDLLNVKVEQFNTVDFIKDDPVLLPHRFRKKQDIEIIGFIVALIAWGKRKMIIDNGNKLIEIMNHGPYDYVMNYETGMLSEKAFVHRTFNTDDLDFVLRALKNCYSQHESLESWFELKPSESGVKQRIINFRKAFFETSHQQRSEKHIANPAKGSAAKRINMFLRWMVRKDDNGVDFGIWNTIGMNELNVPLDVHTGNVARTLGLITRKQDDWKALEELMENLRKMDANDPCKYDFALFGLGVSGEMK</sequence>
<proteinExistence type="predicted"/>
<accession>A0A2U2XH98</accession>
<dbReference type="EMBL" id="QFRJ01000001">
    <property type="protein sequence ID" value="PWH87127.1"/>
    <property type="molecule type" value="Genomic_DNA"/>
</dbReference>
<evidence type="ECO:0000313" key="1">
    <source>
        <dbReference type="EMBL" id="PWH87127.1"/>
    </source>
</evidence>
<evidence type="ECO:0000313" key="2">
    <source>
        <dbReference type="Proteomes" id="UP000245370"/>
    </source>
</evidence>
<organism evidence="1 2">
    <name type="scientific">Brumimicrobium oceani</name>
    <dbReference type="NCBI Taxonomy" id="2100725"/>
    <lineage>
        <taxon>Bacteria</taxon>
        <taxon>Pseudomonadati</taxon>
        <taxon>Bacteroidota</taxon>
        <taxon>Flavobacteriia</taxon>
        <taxon>Flavobacteriales</taxon>
        <taxon>Crocinitomicaceae</taxon>
        <taxon>Brumimicrobium</taxon>
    </lineage>
</organism>
<name>A0A2U2XH98_9FLAO</name>
<dbReference type="InterPro" id="IPR014127">
    <property type="entry name" value="CHP02757"/>
</dbReference>
<dbReference type="RefSeq" id="WP_109358207.1">
    <property type="nucleotide sequence ID" value="NZ_QFRJ01000001.1"/>
</dbReference>
<dbReference type="AlphaFoldDB" id="A0A2U2XH98"/>
<reference evidence="1 2" key="2">
    <citation type="submission" date="2018-05" db="EMBL/GenBank/DDBJ databases">
        <authorList>
            <person name="Lanie J.A."/>
            <person name="Ng W.-L."/>
            <person name="Kazmierczak K.M."/>
            <person name="Andrzejewski T.M."/>
            <person name="Davidsen T.M."/>
            <person name="Wayne K.J."/>
            <person name="Tettelin H."/>
            <person name="Glass J.I."/>
            <person name="Rusch D."/>
            <person name="Podicherti R."/>
            <person name="Tsui H.-C.T."/>
            <person name="Winkler M.E."/>
        </authorList>
    </citation>
    <scope>NUCLEOTIDE SEQUENCE [LARGE SCALE GENOMIC DNA]</scope>
    <source>
        <strain evidence="1 2">C305</strain>
    </source>
</reference>
<protein>
    <submittedName>
        <fullName evidence="1">TIGR02757 family protein</fullName>
    </submittedName>
</protein>
<dbReference type="OrthoDB" id="9773332at2"/>
<dbReference type="Proteomes" id="UP000245370">
    <property type="component" value="Unassembled WGS sequence"/>
</dbReference>
<dbReference type="Pfam" id="PF09674">
    <property type="entry name" value="DUF2400"/>
    <property type="match status" value="1"/>
</dbReference>
<comment type="caution">
    <text evidence="1">The sequence shown here is derived from an EMBL/GenBank/DDBJ whole genome shotgun (WGS) entry which is preliminary data.</text>
</comment>
<gene>
    <name evidence="1" type="ORF">DIT68_02365</name>
</gene>
<reference evidence="1 2" key="1">
    <citation type="submission" date="2018-05" db="EMBL/GenBank/DDBJ databases">
        <title>Brumimicrobium oceani sp. nov., isolated from coastal sediment.</title>
        <authorList>
            <person name="Kou Y."/>
        </authorList>
    </citation>
    <scope>NUCLEOTIDE SEQUENCE [LARGE SCALE GENOMIC DNA]</scope>
    <source>
        <strain evidence="1 2">C305</strain>
    </source>
</reference>
<dbReference type="NCBIfam" id="TIGR02757">
    <property type="entry name" value="TIGR02757 family protein"/>
    <property type="match status" value="1"/>
</dbReference>